<name>A0A2A6RE83_9CHLR</name>
<sequence>MLLAELVEANNVIHLWRLDGEALLALNRPALAALIGQTRLRNPEPTLRQAVEQIVTGTSGELQRLLLIEFLTLCTDKEVAAMAEQIVQYDSYGDELERWMEEQKNRGTGELRNWGTEELGNRGTREQGNKCRVALASTGSANATLSHLERGYDHK</sequence>
<comment type="caution">
    <text evidence="1">The sequence shown here is derived from an EMBL/GenBank/DDBJ whole genome shotgun (WGS) entry which is preliminary data.</text>
</comment>
<dbReference type="Proteomes" id="UP000220527">
    <property type="component" value="Unassembled WGS sequence"/>
</dbReference>
<protein>
    <submittedName>
        <fullName evidence="1">Uncharacterized protein</fullName>
    </submittedName>
</protein>
<accession>A0A2A6RE83</accession>
<dbReference type="AlphaFoldDB" id="A0A2A6RE83"/>
<organism evidence="1 2">
    <name type="scientific">Candidatus Viridilinea mediisalina</name>
    <dbReference type="NCBI Taxonomy" id="2024553"/>
    <lineage>
        <taxon>Bacteria</taxon>
        <taxon>Bacillati</taxon>
        <taxon>Chloroflexota</taxon>
        <taxon>Chloroflexia</taxon>
        <taxon>Chloroflexales</taxon>
        <taxon>Chloroflexineae</taxon>
        <taxon>Oscillochloridaceae</taxon>
        <taxon>Candidatus Viridilinea</taxon>
    </lineage>
</organism>
<dbReference type="EMBL" id="NQWI01000174">
    <property type="protein sequence ID" value="PDW00643.1"/>
    <property type="molecule type" value="Genomic_DNA"/>
</dbReference>
<reference evidence="2" key="1">
    <citation type="submission" date="2017-08" db="EMBL/GenBank/DDBJ databases">
        <authorList>
            <person name="Grouzdev D.S."/>
            <person name="Gaisin V.A."/>
            <person name="Rysina M.S."/>
            <person name="Gorlenko V.M."/>
        </authorList>
    </citation>
    <scope>NUCLEOTIDE SEQUENCE [LARGE SCALE GENOMIC DNA]</scope>
    <source>
        <strain evidence="2">Kir15-3F</strain>
    </source>
</reference>
<keyword evidence="2" id="KW-1185">Reference proteome</keyword>
<gene>
    <name evidence="1" type="ORF">CJ255_20435</name>
</gene>
<proteinExistence type="predicted"/>
<evidence type="ECO:0000313" key="1">
    <source>
        <dbReference type="EMBL" id="PDW00643.1"/>
    </source>
</evidence>
<evidence type="ECO:0000313" key="2">
    <source>
        <dbReference type="Proteomes" id="UP000220527"/>
    </source>
</evidence>